<evidence type="ECO:0000256" key="1">
    <source>
        <dbReference type="SAM" id="MobiDB-lite"/>
    </source>
</evidence>
<feature type="compositionally biased region" description="Basic and acidic residues" evidence="1">
    <location>
        <begin position="263"/>
        <end position="275"/>
    </location>
</feature>
<sequence length="296" mass="32988">MAKPKGPVFGVDHLEPNALTVAELAKIRALYNIPDFVVMQIPGPLESLSNPETEVCFFTDVFKHGLRLPLRHSVQKILAQIGYAPGQFNPNFWITLLGTITAFGIAGEGEPSYEQFVNLYNVMRAKSADQGGWVQSNCLAASQKGHFVVEVSSSKKTWHKRWVLVSGAWESAPGVVVERHIPTTFQTVVSLKWPIAPKRDVEAIERVREKIAKGDRFWKDLLDFGNLHKAGLITGAEHTRREKEKHEEEERKKMAGGRPMNEATRRRLESRAPEQKKKKGGSSGSKTKPPCSARGA</sequence>
<reference evidence="3 4" key="1">
    <citation type="submission" date="2025-04" db="UniProtKB">
        <authorList>
            <consortium name="RefSeq"/>
        </authorList>
    </citation>
    <scope>IDENTIFICATION</scope>
</reference>
<dbReference type="AlphaFoldDB" id="A0A6P5T679"/>
<feature type="compositionally biased region" description="Basic and acidic residues" evidence="1">
    <location>
        <begin position="237"/>
        <end position="253"/>
    </location>
</feature>
<dbReference type="RefSeq" id="XP_021822611.1">
    <property type="nucleotide sequence ID" value="XM_021966919.1"/>
</dbReference>
<evidence type="ECO:0000313" key="3">
    <source>
        <dbReference type="RefSeq" id="XP_021822610.1"/>
    </source>
</evidence>
<evidence type="ECO:0000313" key="4">
    <source>
        <dbReference type="RefSeq" id="XP_021822611.1"/>
    </source>
</evidence>
<evidence type="ECO:0000313" key="2">
    <source>
        <dbReference type="Proteomes" id="UP000515124"/>
    </source>
</evidence>
<organism evidence="2 3">
    <name type="scientific">Prunus avium</name>
    <name type="common">Cherry</name>
    <name type="synonym">Cerasus avium</name>
    <dbReference type="NCBI Taxonomy" id="42229"/>
    <lineage>
        <taxon>Eukaryota</taxon>
        <taxon>Viridiplantae</taxon>
        <taxon>Streptophyta</taxon>
        <taxon>Embryophyta</taxon>
        <taxon>Tracheophyta</taxon>
        <taxon>Spermatophyta</taxon>
        <taxon>Magnoliopsida</taxon>
        <taxon>eudicotyledons</taxon>
        <taxon>Gunneridae</taxon>
        <taxon>Pentapetalae</taxon>
        <taxon>rosids</taxon>
        <taxon>fabids</taxon>
        <taxon>Rosales</taxon>
        <taxon>Rosaceae</taxon>
        <taxon>Amygdaloideae</taxon>
        <taxon>Amygdaleae</taxon>
        <taxon>Prunus</taxon>
    </lineage>
</organism>
<name>A0A6P5T679_PRUAV</name>
<dbReference type="GeneID" id="110764017"/>
<dbReference type="KEGG" id="pavi:110764017"/>
<dbReference type="Proteomes" id="UP000515124">
    <property type="component" value="Unplaced"/>
</dbReference>
<protein>
    <submittedName>
        <fullName evidence="3 4">Uncharacterized protein LOC110764017</fullName>
    </submittedName>
</protein>
<proteinExistence type="predicted"/>
<dbReference type="RefSeq" id="XP_021822610.1">
    <property type="nucleotide sequence ID" value="XM_021966918.1"/>
</dbReference>
<feature type="region of interest" description="Disordered" evidence="1">
    <location>
        <begin position="235"/>
        <end position="296"/>
    </location>
</feature>
<accession>A0A6P5T679</accession>
<keyword evidence="2" id="KW-1185">Reference proteome</keyword>
<gene>
    <name evidence="3 4" type="primary">LOC110764017</name>
</gene>